<dbReference type="AlphaFoldDB" id="A0A8H7ABF9"/>
<evidence type="ECO:0000313" key="3">
    <source>
        <dbReference type="Proteomes" id="UP000606974"/>
    </source>
</evidence>
<feature type="region of interest" description="Disordered" evidence="1">
    <location>
        <begin position="1"/>
        <end position="33"/>
    </location>
</feature>
<proteinExistence type="predicted"/>
<reference evidence="2" key="1">
    <citation type="submission" date="2020-02" db="EMBL/GenBank/DDBJ databases">
        <authorList>
            <person name="Palmer J.M."/>
        </authorList>
    </citation>
    <scope>NUCLEOTIDE SEQUENCE</scope>
    <source>
        <strain evidence="2">EPUS1.4</strain>
        <tissue evidence="2">Thallus</tissue>
    </source>
</reference>
<name>A0A8H7ABF9_9EURO</name>
<evidence type="ECO:0000256" key="1">
    <source>
        <dbReference type="SAM" id="MobiDB-lite"/>
    </source>
</evidence>
<feature type="compositionally biased region" description="Polar residues" evidence="1">
    <location>
        <begin position="354"/>
        <end position="376"/>
    </location>
</feature>
<protein>
    <submittedName>
        <fullName evidence="2">Uncharacterized protein</fullName>
    </submittedName>
</protein>
<feature type="compositionally biased region" description="Low complexity" evidence="1">
    <location>
        <begin position="427"/>
        <end position="444"/>
    </location>
</feature>
<feature type="region of interest" description="Disordered" evidence="1">
    <location>
        <begin position="321"/>
        <end position="482"/>
    </location>
</feature>
<feature type="region of interest" description="Disordered" evidence="1">
    <location>
        <begin position="503"/>
        <end position="536"/>
    </location>
</feature>
<feature type="region of interest" description="Disordered" evidence="1">
    <location>
        <begin position="188"/>
        <end position="213"/>
    </location>
</feature>
<sequence>MSRSTRSNPLKSLHSAQMDPSVQPFYSHGTLTQPRPIFTQRSPHLLPMPTQPALPSYPSQRPEMYQQAPNNTSLPFPPRPQMNGATVPNHSPEALIAHMWQSCPALCASIRHDFNVNTIFHPSLIALHGETLLRLAASQIAMQNQATEMTHLRNDLSVKQSLLEVNAASVKDLQTKFVAQQNAIGNGQIRKPRSQEGGIRKQGAMASPLTPASSLTELDGPIHKFYSRSVALPPLKVTLAPDNVDEKEEKHGYGHAETQGASFDFDRAEDCTSTHLAKQRPDQPCPIAPTTESATIFEPDASARPVVSVATHEQKLVPRDNEVAQTKVEPLPNQHQASAVRNEKAPAPIKIMTRQDSNESTSQKAEQAETTTSSMPNEVGKRTFAAPSRTKCNNDDHKTRPTVSANKPASYAAAVRTTPVMPPKDGSSSMKPPSDTTSSSPVPDLGFTLEPLPKPTMQQVQSQHQQAQSPQQQVPTPTSEPQQEVIPFNFEVWRQRKIAAGTWKDRSNSHHHHHPHNVAPGQRSNHPTHPTQHQRPYHTNYRGRGGRFHQRHHHYSGHNENLRRSPQSHEEQKQAWLAWKQDCIDRGTWNPKHPFRAAWKNEQNDGKER</sequence>
<gene>
    <name evidence="2" type="ORF">GJ744_001576</name>
</gene>
<keyword evidence="3" id="KW-1185">Reference proteome</keyword>
<feature type="compositionally biased region" description="Polar residues" evidence="1">
    <location>
        <begin position="1"/>
        <end position="20"/>
    </location>
</feature>
<feature type="compositionally biased region" description="Polar residues" evidence="1">
    <location>
        <begin position="522"/>
        <end position="534"/>
    </location>
</feature>
<dbReference type="Proteomes" id="UP000606974">
    <property type="component" value="Unassembled WGS sequence"/>
</dbReference>
<feature type="region of interest" description="Disordered" evidence="1">
    <location>
        <begin position="272"/>
        <end position="299"/>
    </location>
</feature>
<evidence type="ECO:0000313" key="2">
    <source>
        <dbReference type="EMBL" id="KAF7504929.1"/>
    </source>
</evidence>
<organism evidence="2 3">
    <name type="scientific">Endocarpon pusillum</name>
    <dbReference type="NCBI Taxonomy" id="364733"/>
    <lineage>
        <taxon>Eukaryota</taxon>
        <taxon>Fungi</taxon>
        <taxon>Dikarya</taxon>
        <taxon>Ascomycota</taxon>
        <taxon>Pezizomycotina</taxon>
        <taxon>Eurotiomycetes</taxon>
        <taxon>Chaetothyriomycetidae</taxon>
        <taxon>Verrucariales</taxon>
        <taxon>Verrucariaceae</taxon>
        <taxon>Endocarpon</taxon>
    </lineage>
</organism>
<accession>A0A8H7ABF9</accession>
<dbReference type="OrthoDB" id="10318827at2759"/>
<feature type="compositionally biased region" description="Basic and acidic residues" evidence="1">
    <location>
        <begin position="560"/>
        <end position="573"/>
    </location>
</feature>
<feature type="compositionally biased region" description="Low complexity" evidence="1">
    <location>
        <begin position="455"/>
        <end position="482"/>
    </location>
</feature>
<feature type="region of interest" description="Disordered" evidence="1">
    <location>
        <begin position="550"/>
        <end position="573"/>
    </location>
</feature>
<comment type="caution">
    <text evidence="2">The sequence shown here is derived from an EMBL/GenBank/DDBJ whole genome shotgun (WGS) entry which is preliminary data.</text>
</comment>
<dbReference type="EMBL" id="JAACFV010000123">
    <property type="protein sequence ID" value="KAF7504929.1"/>
    <property type="molecule type" value="Genomic_DNA"/>
</dbReference>